<evidence type="ECO:0000259" key="4">
    <source>
        <dbReference type="PROSITE" id="PS01124"/>
    </source>
</evidence>
<evidence type="ECO:0000256" key="3">
    <source>
        <dbReference type="ARBA" id="ARBA00023163"/>
    </source>
</evidence>
<protein>
    <submittedName>
        <fullName evidence="5">Putative HTH-type transcriptional regulator yisR</fullName>
    </submittedName>
</protein>
<dbReference type="eggNOG" id="COG2207">
    <property type="taxonomic scope" value="Bacteria"/>
</dbReference>
<evidence type="ECO:0000313" key="5">
    <source>
        <dbReference type="EMBL" id="CCH54288.1"/>
    </source>
</evidence>
<keyword evidence="3" id="KW-0804">Transcription</keyword>
<dbReference type="Gene3D" id="1.10.10.60">
    <property type="entry name" value="Homeodomain-like"/>
    <property type="match status" value="2"/>
</dbReference>
<dbReference type="GO" id="GO:0003700">
    <property type="term" value="F:DNA-binding transcription factor activity"/>
    <property type="evidence" value="ECO:0007669"/>
    <property type="project" value="InterPro"/>
</dbReference>
<keyword evidence="1" id="KW-0805">Transcription regulation</keyword>
<dbReference type="AlphaFoldDB" id="I2GK63"/>
<dbReference type="PROSITE" id="PS01124">
    <property type="entry name" value="HTH_ARAC_FAMILY_2"/>
    <property type="match status" value="1"/>
</dbReference>
<dbReference type="PANTHER" id="PTHR43280:SF28">
    <property type="entry name" value="HTH-TYPE TRANSCRIPTIONAL ACTIVATOR RHAS"/>
    <property type="match status" value="1"/>
</dbReference>
<dbReference type="Proteomes" id="UP000009309">
    <property type="component" value="Unassembled WGS sequence"/>
</dbReference>
<dbReference type="SUPFAM" id="SSF46689">
    <property type="entry name" value="Homeodomain-like"/>
    <property type="match status" value="2"/>
</dbReference>
<dbReference type="InterPro" id="IPR037923">
    <property type="entry name" value="HTH-like"/>
</dbReference>
<dbReference type="InterPro" id="IPR018062">
    <property type="entry name" value="HTH_AraC-typ_CS"/>
</dbReference>
<proteinExistence type="predicted"/>
<dbReference type="Pfam" id="PF02311">
    <property type="entry name" value="AraC_binding"/>
    <property type="match status" value="1"/>
</dbReference>
<gene>
    <name evidence="5" type="ORF">BN8_03446</name>
</gene>
<comment type="caution">
    <text evidence="5">The sequence shown here is derived from an EMBL/GenBank/DDBJ whole genome shotgun (WGS) entry which is preliminary data.</text>
</comment>
<sequence length="318" mass="36813">MNAVDLFLYKSDFELRSFRASYHHSLVIQMEAIPSLKLNLLHCGALTVGPEWQFNGVVSPFCRLYFIQDGEAYVWHNQQKYTLKPGNLYLIPSYSISRYHCDNTLSQYYLHFLEETETGLSIFDYAAFEYELPALPLDEYLFERLLLLNPERTLANIDPKAYDNQSDLLSFNAPKPDQWAGAGLETQGIMLQLVSRFIQKTKSASPVRQQGFIQFRTVLSYIHTHLSKKITVEQLAALQHLHVDYFSRQFQALLGIRPIDYIINKRLERAQLLMATTSLSLQSIAEQVGIADIYYFSRLFKRRYGLPPGTYRKQSGRV</sequence>
<dbReference type="SUPFAM" id="SSF51215">
    <property type="entry name" value="Regulatory protein AraC"/>
    <property type="match status" value="1"/>
</dbReference>
<evidence type="ECO:0000313" key="6">
    <source>
        <dbReference type="Proteomes" id="UP000009309"/>
    </source>
</evidence>
<reference evidence="5 6" key="1">
    <citation type="journal article" date="2012" name="J. Bacteriol.">
        <title>Genome Sequence of the Filamentous Bacterium Fibrisoma limi BUZ 3T.</title>
        <authorList>
            <person name="Filippini M."/>
            <person name="Qi W."/>
            <person name="Jaenicke S."/>
            <person name="Goesmann A."/>
            <person name="Smits T.H."/>
            <person name="Bagheri H.C."/>
        </authorList>
    </citation>
    <scope>NUCLEOTIDE SEQUENCE [LARGE SCALE GENOMIC DNA]</scope>
    <source>
        <strain evidence="6">BUZ 3T</strain>
    </source>
</reference>
<organism evidence="5 6">
    <name type="scientific">Fibrisoma limi BUZ 3</name>
    <dbReference type="NCBI Taxonomy" id="1185876"/>
    <lineage>
        <taxon>Bacteria</taxon>
        <taxon>Pseudomonadati</taxon>
        <taxon>Bacteroidota</taxon>
        <taxon>Cytophagia</taxon>
        <taxon>Cytophagales</taxon>
        <taxon>Spirosomataceae</taxon>
        <taxon>Fibrisoma</taxon>
    </lineage>
</organism>
<dbReference type="InterPro" id="IPR018060">
    <property type="entry name" value="HTH_AraC"/>
</dbReference>
<evidence type="ECO:0000256" key="1">
    <source>
        <dbReference type="ARBA" id="ARBA00023015"/>
    </source>
</evidence>
<dbReference type="InterPro" id="IPR009057">
    <property type="entry name" value="Homeodomain-like_sf"/>
</dbReference>
<name>I2GK63_9BACT</name>
<dbReference type="EMBL" id="CAIT01000006">
    <property type="protein sequence ID" value="CCH54288.1"/>
    <property type="molecule type" value="Genomic_DNA"/>
</dbReference>
<dbReference type="PROSITE" id="PS00041">
    <property type="entry name" value="HTH_ARAC_FAMILY_1"/>
    <property type="match status" value="1"/>
</dbReference>
<dbReference type="GO" id="GO:0043565">
    <property type="term" value="F:sequence-specific DNA binding"/>
    <property type="evidence" value="ECO:0007669"/>
    <property type="project" value="InterPro"/>
</dbReference>
<dbReference type="PANTHER" id="PTHR43280">
    <property type="entry name" value="ARAC-FAMILY TRANSCRIPTIONAL REGULATOR"/>
    <property type="match status" value="1"/>
</dbReference>
<keyword evidence="6" id="KW-1185">Reference proteome</keyword>
<dbReference type="SMART" id="SM00342">
    <property type="entry name" value="HTH_ARAC"/>
    <property type="match status" value="1"/>
</dbReference>
<accession>I2GK63</accession>
<dbReference type="STRING" id="1185876.BN8_03446"/>
<evidence type="ECO:0000256" key="2">
    <source>
        <dbReference type="ARBA" id="ARBA00023125"/>
    </source>
</evidence>
<keyword evidence="2" id="KW-0238">DNA-binding</keyword>
<feature type="domain" description="HTH araC/xylS-type" evidence="4">
    <location>
        <begin position="216"/>
        <end position="314"/>
    </location>
</feature>
<dbReference type="Pfam" id="PF12833">
    <property type="entry name" value="HTH_18"/>
    <property type="match status" value="1"/>
</dbReference>
<dbReference type="InterPro" id="IPR003313">
    <property type="entry name" value="AraC-bd"/>
</dbReference>